<name>A0A1Y1Z4N9_9FUNG</name>
<dbReference type="FunFam" id="3.20.20.140:FF:000022">
    <property type="entry name" value="Guanine deaminase"/>
    <property type="match status" value="1"/>
</dbReference>
<dbReference type="GO" id="GO:0008892">
    <property type="term" value="F:guanine deaminase activity"/>
    <property type="evidence" value="ECO:0007669"/>
    <property type="project" value="UniProtKB-UniRule"/>
</dbReference>
<dbReference type="InParanoid" id="A0A1Y1Z4N9"/>
<evidence type="ECO:0000256" key="7">
    <source>
        <dbReference type="ARBA" id="ARBA00056079"/>
    </source>
</evidence>
<proteinExistence type="inferred from homology"/>
<dbReference type="EC" id="3.5.4.3" evidence="8"/>
<evidence type="ECO:0000256" key="1">
    <source>
        <dbReference type="ARBA" id="ARBA00004984"/>
    </source>
</evidence>
<dbReference type="GO" id="GO:0006147">
    <property type="term" value="P:guanine catabolic process"/>
    <property type="evidence" value="ECO:0007669"/>
    <property type="project" value="UniProtKB-UniRule"/>
</dbReference>
<dbReference type="SUPFAM" id="SSF51338">
    <property type="entry name" value="Composite domain of metallo-dependent hydrolases"/>
    <property type="match status" value="1"/>
</dbReference>
<dbReference type="Gene3D" id="2.30.40.10">
    <property type="entry name" value="Urease, subunit C, domain 1"/>
    <property type="match status" value="1"/>
</dbReference>
<dbReference type="InterPro" id="IPR011059">
    <property type="entry name" value="Metal-dep_hydrolase_composite"/>
</dbReference>
<dbReference type="SUPFAM" id="SSF51556">
    <property type="entry name" value="Metallo-dependent hydrolases"/>
    <property type="match status" value="1"/>
</dbReference>
<organism evidence="10 11">
    <name type="scientific">Basidiobolus meristosporus CBS 931.73</name>
    <dbReference type="NCBI Taxonomy" id="1314790"/>
    <lineage>
        <taxon>Eukaryota</taxon>
        <taxon>Fungi</taxon>
        <taxon>Fungi incertae sedis</taxon>
        <taxon>Zoopagomycota</taxon>
        <taxon>Entomophthoromycotina</taxon>
        <taxon>Basidiobolomycetes</taxon>
        <taxon>Basidiobolales</taxon>
        <taxon>Basidiobolaceae</taxon>
        <taxon>Basidiobolus</taxon>
    </lineage>
</organism>
<gene>
    <name evidence="10" type="ORF">K493DRAFT_345190</name>
</gene>
<dbReference type="UniPathway" id="UPA00603">
    <property type="reaction ID" value="UER00660"/>
</dbReference>
<accession>A0A1Y1Z4N9</accession>
<dbReference type="Pfam" id="PF01979">
    <property type="entry name" value="Amidohydro_1"/>
    <property type="match status" value="1"/>
</dbReference>
<comment type="catalytic activity">
    <reaction evidence="6 8">
        <text>guanine + H2O + H(+) = xanthine + NH4(+)</text>
        <dbReference type="Rhea" id="RHEA:14665"/>
        <dbReference type="ChEBI" id="CHEBI:15377"/>
        <dbReference type="ChEBI" id="CHEBI:15378"/>
        <dbReference type="ChEBI" id="CHEBI:16235"/>
        <dbReference type="ChEBI" id="CHEBI:17712"/>
        <dbReference type="ChEBI" id="CHEBI:28938"/>
        <dbReference type="EC" id="3.5.4.3"/>
    </reaction>
</comment>
<comment type="function">
    <text evidence="7 8">Catalyzes the hydrolytic deamination of guanine, producing xanthine and ammonia.</text>
</comment>
<dbReference type="InterPro" id="IPR006680">
    <property type="entry name" value="Amidohydro-rel"/>
</dbReference>
<protein>
    <recommendedName>
        <fullName evidence="8">Guanine deaminase</fullName>
        <shortName evidence="8">Guanase</shortName>
        <ecNumber evidence="8">3.5.4.3</ecNumber>
    </recommendedName>
    <alternativeName>
        <fullName evidence="8">Guanine aminohydrolase</fullName>
    </alternativeName>
</protein>
<feature type="domain" description="Amidohydrolase-related" evidence="9">
    <location>
        <begin position="80"/>
        <end position="448"/>
    </location>
</feature>
<dbReference type="Proteomes" id="UP000193498">
    <property type="component" value="Unassembled WGS sequence"/>
</dbReference>
<comment type="caution">
    <text evidence="10">The sequence shown here is derived from an EMBL/GenBank/DDBJ whole genome shotgun (WGS) entry which is preliminary data.</text>
</comment>
<dbReference type="InterPro" id="IPR032466">
    <property type="entry name" value="Metal_Hydrolase"/>
</dbReference>
<comment type="similarity">
    <text evidence="2 8">Belongs to the metallo-dependent hydrolases superfamily. ATZ/TRZ family.</text>
</comment>
<dbReference type="InterPro" id="IPR051607">
    <property type="entry name" value="Metallo-dep_hydrolases"/>
</dbReference>
<evidence type="ECO:0000259" key="9">
    <source>
        <dbReference type="Pfam" id="PF01979"/>
    </source>
</evidence>
<keyword evidence="3 8" id="KW-0479">Metal-binding</keyword>
<dbReference type="NCBIfam" id="TIGR02967">
    <property type="entry name" value="guan_deamin"/>
    <property type="match status" value="1"/>
</dbReference>
<dbReference type="OrthoDB" id="194468at2759"/>
<evidence type="ECO:0000256" key="4">
    <source>
        <dbReference type="ARBA" id="ARBA00022801"/>
    </source>
</evidence>
<dbReference type="InterPro" id="IPR014311">
    <property type="entry name" value="Guanine_deaminase"/>
</dbReference>
<dbReference type="GO" id="GO:0008270">
    <property type="term" value="F:zinc ion binding"/>
    <property type="evidence" value="ECO:0007669"/>
    <property type="project" value="UniProtKB-UniRule"/>
</dbReference>
<keyword evidence="11" id="KW-1185">Reference proteome</keyword>
<comment type="pathway">
    <text evidence="1 8">Purine metabolism; guanine degradation; xanthine from guanine: step 1/1.</text>
</comment>
<evidence type="ECO:0000256" key="2">
    <source>
        <dbReference type="ARBA" id="ARBA00006745"/>
    </source>
</evidence>
<dbReference type="GO" id="GO:0005829">
    <property type="term" value="C:cytosol"/>
    <property type="evidence" value="ECO:0007669"/>
    <property type="project" value="TreeGrafter"/>
</dbReference>
<dbReference type="PANTHER" id="PTHR11271:SF6">
    <property type="entry name" value="GUANINE DEAMINASE"/>
    <property type="match status" value="1"/>
</dbReference>
<dbReference type="STRING" id="1314790.A0A1Y1Z4N9"/>
<dbReference type="FunCoup" id="A0A1Y1Z4N9">
    <property type="interactions" value="525"/>
</dbReference>
<dbReference type="PANTHER" id="PTHR11271">
    <property type="entry name" value="GUANINE DEAMINASE"/>
    <property type="match status" value="1"/>
</dbReference>
<evidence type="ECO:0000313" key="11">
    <source>
        <dbReference type="Proteomes" id="UP000193498"/>
    </source>
</evidence>
<evidence type="ECO:0000256" key="6">
    <source>
        <dbReference type="ARBA" id="ARBA00051148"/>
    </source>
</evidence>
<dbReference type="Gene3D" id="3.20.20.140">
    <property type="entry name" value="Metal-dependent hydrolases"/>
    <property type="match status" value="1"/>
</dbReference>
<dbReference type="AlphaFoldDB" id="A0A1Y1Z4N9"/>
<dbReference type="EMBL" id="MCFE01000027">
    <property type="protein sequence ID" value="ORY05262.1"/>
    <property type="molecule type" value="Genomic_DNA"/>
</dbReference>
<keyword evidence="4 8" id="KW-0378">Hydrolase</keyword>
<sequence>MTLDVPNWHINNSKASHNVFYGSFVHSINATSLEHVTNGVIAVDKSGKIVQVESNVNESQAKQIASKYGVSLFPLGSQKFLMPGLIDTHIHAPQYVFTGSGMDLQLLDWLNTFTFPRESRFNNTNYAKNAYGKVVDRVIRSGTTAASYYATIHLDASKALADIVEAKGQRAFVGKVNMDRNSPDYLIETTAQSLKDTEAFIQYVLGKKNSRITPIVTPRFVPSCTSELMKGLSGLATKYNVPIQSHLDENLDEIAWVKELHPDQPDYASVYDSHGLLTNRSIMAHVVYPTDAERQLLKKRGAGISHCPNSNLSLRSGIAKIRQMMTEGQKVGLGTDVSGGYSPSILNNIRNGYFSAIARSFDHPEDKYLQLAEVFYLATLGGADVMGMRNTLGNFVVGKQFDALIIDPVSSGSPIDLFDHDDIKTTFEKFINNGDDRNIVQVFVDGKSIHRI</sequence>
<comment type="cofactor">
    <cofactor evidence="8">
        <name>Zn(2+)</name>
        <dbReference type="ChEBI" id="CHEBI:29105"/>
    </cofactor>
    <text evidence="8">Binds 1 zinc ion per subunit.</text>
</comment>
<evidence type="ECO:0000256" key="3">
    <source>
        <dbReference type="ARBA" id="ARBA00022723"/>
    </source>
</evidence>
<reference evidence="10 11" key="1">
    <citation type="submission" date="2016-07" db="EMBL/GenBank/DDBJ databases">
        <title>Pervasive Adenine N6-methylation of Active Genes in Fungi.</title>
        <authorList>
            <consortium name="DOE Joint Genome Institute"/>
            <person name="Mondo S.J."/>
            <person name="Dannebaum R.O."/>
            <person name="Kuo R.C."/>
            <person name="Labutti K."/>
            <person name="Haridas S."/>
            <person name="Kuo A."/>
            <person name="Salamov A."/>
            <person name="Ahrendt S.R."/>
            <person name="Lipzen A."/>
            <person name="Sullivan W."/>
            <person name="Andreopoulos W.B."/>
            <person name="Clum A."/>
            <person name="Lindquist E."/>
            <person name="Daum C."/>
            <person name="Ramamoorthy G.K."/>
            <person name="Gryganskyi A."/>
            <person name="Culley D."/>
            <person name="Magnuson J.K."/>
            <person name="James T.Y."/>
            <person name="O'Malley M.A."/>
            <person name="Stajich J.E."/>
            <person name="Spatafora J.W."/>
            <person name="Visel A."/>
            <person name="Grigoriev I.V."/>
        </authorList>
    </citation>
    <scope>NUCLEOTIDE SEQUENCE [LARGE SCALE GENOMIC DNA]</scope>
    <source>
        <strain evidence="10 11">CBS 931.73</strain>
    </source>
</reference>
<evidence type="ECO:0000313" key="10">
    <source>
        <dbReference type="EMBL" id="ORY05262.1"/>
    </source>
</evidence>
<evidence type="ECO:0000256" key="5">
    <source>
        <dbReference type="ARBA" id="ARBA00022833"/>
    </source>
</evidence>
<keyword evidence="5 8" id="KW-0862">Zinc</keyword>
<evidence type="ECO:0000256" key="8">
    <source>
        <dbReference type="RuleBase" id="RU366009"/>
    </source>
</evidence>